<comment type="caution">
    <text evidence="3">The sequence shown here is derived from an EMBL/GenBank/DDBJ whole genome shotgun (WGS) entry which is preliminary data.</text>
</comment>
<name>A0A822ZVK6_NELNU</name>
<gene>
    <name evidence="3" type="ORF">HUJ06_018970</name>
</gene>
<keyword evidence="2" id="KW-1133">Transmembrane helix</keyword>
<evidence type="ECO:0000256" key="2">
    <source>
        <dbReference type="SAM" id="Phobius"/>
    </source>
</evidence>
<proteinExistence type="predicted"/>
<dbReference type="Proteomes" id="UP000607653">
    <property type="component" value="Unassembled WGS sequence"/>
</dbReference>
<dbReference type="PANTHER" id="PTHR36801:SF3">
    <property type="entry name" value="OS06G0150300 PROTEIN"/>
    <property type="match status" value="1"/>
</dbReference>
<accession>A0A822ZVK6</accession>
<dbReference type="PANTHER" id="PTHR36801">
    <property type="entry name" value="OS06G0150200 PROTEIN"/>
    <property type="match status" value="1"/>
</dbReference>
<dbReference type="AlphaFoldDB" id="A0A822ZVK6"/>
<dbReference type="EMBL" id="DUZY01000008">
    <property type="protein sequence ID" value="DAD49033.1"/>
    <property type="molecule type" value="Genomic_DNA"/>
</dbReference>
<feature type="transmembrane region" description="Helical" evidence="2">
    <location>
        <begin position="12"/>
        <end position="37"/>
    </location>
</feature>
<organism evidence="3 4">
    <name type="scientific">Nelumbo nucifera</name>
    <name type="common">Sacred lotus</name>
    <dbReference type="NCBI Taxonomy" id="4432"/>
    <lineage>
        <taxon>Eukaryota</taxon>
        <taxon>Viridiplantae</taxon>
        <taxon>Streptophyta</taxon>
        <taxon>Embryophyta</taxon>
        <taxon>Tracheophyta</taxon>
        <taxon>Spermatophyta</taxon>
        <taxon>Magnoliopsida</taxon>
        <taxon>Proteales</taxon>
        <taxon>Nelumbonaceae</taxon>
        <taxon>Nelumbo</taxon>
    </lineage>
</organism>
<feature type="compositionally biased region" description="Basic and acidic residues" evidence="1">
    <location>
        <begin position="88"/>
        <end position="102"/>
    </location>
</feature>
<evidence type="ECO:0000313" key="3">
    <source>
        <dbReference type="EMBL" id="DAD49033.1"/>
    </source>
</evidence>
<keyword evidence="4" id="KW-1185">Reference proteome</keyword>
<feature type="region of interest" description="Disordered" evidence="1">
    <location>
        <begin position="41"/>
        <end position="104"/>
    </location>
</feature>
<evidence type="ECO:0000313" key="4">
    <source>
        <dbReference type="Proteomes" id="UP000607653"/>
    </source>
</evidence>
<reference evidence="3 4" key="1">
    <citation type="journal article" date="2020" name="Mol. Biol. Evol.">
        <title>Distinct Expression and Methylation Patterns for Genes with Different Fates following a Single Whole-Genome Duplication in Flowering Plants.</title>
        <authorList>
            <person name="Shi T."/>
            <person name="Rahmani R.S."/>
            <person name="Gugger P.F."/>
            <person name="Wang M."/>
            <person name="Li H."/>
            <person name="Zhang Y."/>
            <person name="Li Z."/>
            <person name="Wang Q."/>
            <person name="Van de Peer Y."/>
            <person name="Marchal K."/>
            <person name="Chen J."/>
        </authorList>
    </citation>
    <scope>NUCLEOTIDE SEQUENCE [LARGE SCALE GENOMIC DNA]</scope>
    <source>
        <tissue evidence="3">Leaf</tissue>
    </source>
</reference>
<sequence>MGRRVPSEIVSLFHPAISLYLFAASVAAMIAIVVFLCGSKSKKTPSPLQSPTSEPSEIAHETSMITTTTTTTTITTTTLPLPPSKAALETERMSAQSQEERQALPPTRAENLLNYSTSKRRLMTSLSMKLPGKLHGSSAAMTRFRSRREDHKHRAFKPEDSLWTKTIILGERCRVPDEEDAIIYDEKGRRLSSYPTRMPRSLPVSRTNSFVAVDPDALVSEQR</sequence>
<keyword evidence="2" id="KW-0472">Membrane</keyword>
<keyword evidence="2" id="KW-0812">Transmembrane</keyword>
<protein>
    <submittedName>
        <fullName evidence="3">Uncharacterized protein</fullName>
    </submittedName>
</protein>
<feature type="compositionally biased region" description="Polar residues" evidence="1">
    <location>
        <begin position="44"/>
        <end position="55"/>
    </location>
</feature>
<feature type="compositionally biased region" description="Low complexity" evidence="1">
    <location>
        <begin position="65"/>
        <end position="78"/>
    </location>
</feature>
<evidence type="ECO:0000256" key="1">
    <source>
        <dbReference type="SAM" id="MobiDB-lite"/>
    </source>
</evidence>